<evidence type="ECO:0000313" key="1">
    <source>
        <dbReference type="EMBL" id="GGI15373.1"/>
    </source>
</evidence>
<protein>
    <recommendedName>
        <fullName evidence="3">Photosynthesis system II assembly factor Ycf48/Hcf136-like domain-containing protein</fullName>
    </recommendedName>
</protein>
<dbReference type="InterPro" id="IPR036278">
    <property type="entry name" value="Sialidase_sf"/>
</dbReference>
<dbReference type="EMBL" id="BMHB01000001">
    <property type="protein sequence ID" value="GGI15373.1"/>
    <property type="molecule type" value="Genomic_DNA"/>
</dbReference>
<organism evidence="1 2">
    <name type="scientific">Gottfriedia solisilvae</name>
    <dbReference type="NCBI Taxonomy" id="1516104"/>
    <lineage>
        <taxon>Bacteria</taxon>
        <taxon>Bacillati</taxon>
        <taxon>Bacillota</taxon>
        <taxon>Bacilli</taxon>
        <taxon>Bacillales</taxon>
        <taxon>Bacillaceae</taxon>
        <taxon>Gottfriedia</taxon>
    </lineage>
</organism>
<name>A0A8J3AJ41_9BACI</name>
<proteinExistence type="predicted"/>
<dbReference type="RefSeq" id="WP_087999789.1">
    <property type="nucleotide sequence ID" value="NZ_BMHB01000001.1"/>
</dbReference>
<sequence length="297" mass="33110">MNNLLSSTAVTRTEEGSIVLATSENIFIEENGKWICSLSLSNYQIRDLTCSGGIIYGAGDNGIFIRSTNGGIDWLVEHFPTKANVWSIVSNGKGLVVAHGEKVIYISTNYGETWSVLSPFGVHNPPSIRSLCLYEKYLFIGTKIHPENGGVWMMDLSSHEVTKLNAKTNQMISAMLVTNHQLVTVSGSCRGKDGIIEFISLDDIKRKTDYQWNKCYSTDVQGSFLDISAHNGVLFTTSSQNESGYSTVSRVYLESQQIVPCDYVRGHGWRICNENENYIVAAQNETRFFEKNSQRVC</sequence>
<reference evidence="2" key="1">
    <citation type="journal article" date="2019" name="Int. J. Syst. Evol. Microbiol.">
        <title>The Global Catalogue of Microorganisms (GCM) 10K type strain sequencing project: providing services to taxonomists for standard genome sequencing and annotation.</title>
        <authorList>
            <consortium name="The Broad Institute Genomics Platform"/>
            <consortium name="The Broad Institute Genome Sequencing Center for Infectious Disease"/>
            <person name="Wu L."/>
            <person name="Ma J."/>
        </authorList>
    </citation>
    <scope>NUCLEOTIDE SEQUENCE [LARGE SCALE GENOMIC DNA]</scope>
    <source>
        <strain evidence="2">CGMCC 1.14993</strain>
    </source>
</reference>
<keyword evidence="2" id="KW-1185">Reference proteome</keyword>
<evidence type="ECO:0008006" key="3">
    <source>
        <dbReference type="Google" id="ProtNLM"/>
    </source>
</evidence>
<dbReference type="Gene3D" id="2.130.10.10">
    <property type="entry name" value="YVTN repeat-like/Quinoprotein amine dehydrogenase"/>
    <property type="match status" value="1"/>
</dbReference>
<accession>A0A8J3AJ41</accession>
<comment type="caution">
    <text evidence="1">The sequence shown here is derived from an EMBL/GenBank/DDBJ whole genome shotgun (WGS) entry which is preliminary data.</text>
</comment>
<dbReference type="SUPFAM" id="SSF50939">
    <property type="entry name" value="Sialidases"/>
    <property type="match status" value="1"/>
</dbReference>
<dbReference type="AlphaFoldDB" id="A0A8J3AJ41"/>
<evidence type="ECO:0000313" key="2">
    <source>
        <dbReference type="Proteomes" id="UP000626244"/>
    </source>
</evidence>
<gene>
    <name evidence="1" type="ORF">GCM10007380_27650</name>
</gene>
<dbReference type="InterPro" id="IPR015943">
    <property type="entry name" value="WD40/YVTN_repeat-like_dom_sf"/>
</dbReference>
<dbReference type="Proteomes" id="UP000626244">
    <property type="component" value="Unassembled WGS sequence"/>
</dbReference>
<dbReference type="OrthoDB" id="2917344at2"/>